<feature type="transmembrane region" description="Helical" evidence="2">
    <location>
        <begin position="276"/>
        <end position="306"/>
    </location>
</feature>
<keyword evidence="2" id="KW-0472">Membrane</keyword>
<dbReference type="EMBL" id="JACCCC010000001">
    <property type="protein sequence ID" value="NYE50258.1"/>
    <property type="molecule type" value="Genomic_DNA"/>
</dbReference>
<protein>
    <recommendedName>
        <fullName evidence="5">DUF2267 domain-containing protein</fullName>
    </recommendedName>
</protein>
<evidence type="ECO:0000313" key="4">
    <source>
        <dbReference type="Proteomes" id="UP000589036"/>
    </source>
</evidence>
<name>A0A852U221_9ACTN</name>
<feature type="transmembrane region" description="Helical" evidence="2">
    <location>
        <begin position="198"/>
        <end position="222"/>
    </location>
</feature>
<dbReference type="Proteomes" id="UP000589036">
    <property type="component" value="Unassembled WGS sequence"/>
</dbReference>
<keyword evidence="2" id="KW-0812">Transmembrane</keyword>
<organism evidence="3 4">
    <name type="scientific">Spinactinospora alkalitolerans</name>
    <dbReference type="NCBI Taxonomy" id="687207"/>
    <lineage>
        <taxon>Bacteria</taxon>
        <taxon>Bacillati</taxon>
        <taxon>Actinomycetota</taxon>
        <taxon>Actinomycetes</taxon>
        <taxon>Streptosporangiales</taxon>
        <taxon>Nocardiopsidaceae</taxon>
        <taxon>Spinactinospora</taxon>
    </lineage>
</organism>
<feature type="region of interest" description="Disordered" evidence="1">
    <location>
        <begin position="345"/>
        <end position="386"/>
    </location>
</feature>
<dbReference type="AlphaFoldDB" id="A0A852U221"/>
<dbReference type="RefSeq" id="WP_179645766.1">
    <property type="nucleotide sequence ID" value="NZ_BAAAYY010000014.1"/>
</dbReference>
<feature type="transmembrane region" description="Helical" evidence="2">
    <location>
        <begin position="318"/>
        <end position="338"/>
    </location>
</feature>
<keyword evidence="4" id="KW-1185">Reference proteome</keyword>
<gene>
    <name evidence="3" type="ORF">HDA32_005378</name>
</gene>
<evidence type="ECO:0008006" key="5">
    <source>
        <dbReference type="Google" id="ProtNLM"/>
    </source>
</evidence>
<feature type="compositionally biased region" description="Basic and acidic residues" evidence="1">
    <location>
        <begin position="347"/>
        <end position="377"/>
    </location>
</feature>
<comment type="caution">
    <text evidence="3">The sequence shown here is derived from an EMBL/GenBank/DDBJ whole genome shotgun (WGS) entry which is preliminary data.</text>
</comment>
<accession>A0A852U221</accession>
<proteinExistence type="predicted"/>
<evidence type="ECO:0000256" key="2">
    <source>
        <dbReference type="SAM" id="Phobius"/>
    </source>
</evidence>
<reference evidence="3 4" key="1">
    <citation type="submission" date="2020-07" db="EMBL/GenBank/DDBJ databases">
        <title>Sequencing the genomes of 1000 actinobacteria strains.</title>
        <authorList>
            <person name="Klenk H.-P."/>
        </authorList>
    </citation>
    <scope>NUCLEOTIDE SEQUENCE [LARGE SCALE GENOMIC DNA]</scope>
    <source>
        <strain evidence="3 4">CXB654</strain>
    </source>
</reference>
<sequence>MPERGSGTDDDRKTVVGLLADPGLPTKVAEGLVRELPDRLSQRVGGRVSWEVRVVSEALALDEHDSIPFLEIARERRPREGWDLMVCMTDLPRRVGTLPVLADLSRVHRAALVSLPAVGWVRLRSRAGETIVHLIAEMTDAAGRRPRSMWRRPSELVSPVRSFSSGEDCVDAYLALSGVRGRVRLLFGMVRDNRPWRLVLNLNSAIATAAGTGAFGVFYSTIWSMAGALSPLRLALISLISVGVMSAWIILHNGLWEHPTGPGARHRAVLYNAATLITIVLGVACMYVVLYGVLLTLALVVIAATILESVLGHPVGPLDYAVLAWLASSLGTVAGALGSGLEDEETVREATFSRRERERRAKKREKEEKNEAADRPPDSTGTQRGP</sequence>
<keyword evidence="2" id="KW-1133">Transmembrane helix</keyword>
<feature type="transmembrane region" description="Helical" evidence="2">
    <location>
        <begin position="234"/>
        <end position="255"/>
    </location>
</feature>
<evidence type="ECO:0000256" key="1">
    <source>
        <dbReference type="SAM" id="MobiDB-lite"/>
    </source>
</evidence>
<evidence type="ECO:0000313" key="3">
    <source>
        <dbReference type="EMBL" id="NYE50258.1"/>
    </source>
</evidence>